<comment type="caution">
    <text evidence="3">The sequence shown here is derived from an EMBL/GenBank/DDBJ whole genome shotgun (WGS) entry which is preliminary data.</text>
</comment>
<dbReference type="InterPro" id="IPR011063">
    <property type="entry name" value="TilS/TtcA_N"/>
</dbReference>
<dbReference type="InterPro" id="IPR014729">
    <property type="entry name" value="Rossmann-like_a/b/a_fold"/>
</dbReference>
<reference evidence="3" key="2">
    <citation type="journal article" date="2021" name="PeerJ">
        <title>Extensive microbial diversity within the chicken gut microbiome revealed by metagenomics and culture.</title>
        <authorList>
            <person name="Gilroy R."/>
            <person name="Ravi A."/>
            <person name="Getino M."/>
            <person name="Pursley I."/>
            <person name="Horton D.L."/>
            <person name="Alikhan N.F."/>
            <person name="Baker D."/>
            <person name="Gharbi K."/>
            <person name="Hall N."/>
            <person name="Watson M."/>
            <person name="Adriaenssens E.M."/>
            <person name="Foster-Nyarko E."/>
            <person name="Jarju S."/>
            <person name="Secka A."/>
            <person name="Antonio M."/>
            <person name="Oren A."/>
            <person name="Chaudhuri R.R."/>
            <person name="La Ragione R."/>
            <person name="Hildebrand F."/>
            <person name="Pallen M.J."/>
        </authorList>
    </citation>
    <scope>NUCLEOTIDE SEQUENCE</scope>
    <source>
        <strain evidence="3">21143</strain>
    </source>
</reference>
<evidence type="ECO:0000313" key="4">
    <source>
        <dbReference type="Proteomes" id="UP000886722"/>
    </source>
</evidence>
<dbReference type="PANTHER" id="PTHR43686">
    <property type="entry name" value="SULFURTRANSFERASE-RELATED"/>
    <property type="match status" value="1"/>
</dbReference>
<dbReference type="Proteomes" id="UP000886722">
    <property type="component" value="Unassembled WGS sequence"/>
</dbReference>
<dbReference type="SUPFAM" id="SSF52402">
    <property type="entry name" value="Adenine nucleotide alpha hydrolases-like"/>
    <property type="match status" value="1"/>
</dbReference>
<name>A0A9D1GE45_9BACT</name>
<organism evidence="3 4">
    <name type="scientific">Candidatus Caccoplasma intestinavium</name>
    <dbReference type="NCBI Taxonomy" id="2840716"/>
    <lineage>
        <taxon>Bacteria</taxon>
        <taxon>Pseudomonadati</taxon>
        <taxon>Bacteroidota</taxon>
        <taxon>Bacteroidia</taxon>
        <taxon>Bacteroidales</taxon>
        <taxon>Bacteroidaceae</taxon>
        <taxon>Bacteroidaceae incertae sedis</taxon>
        <taxon>Candidatus Caccoplasma</taxon>
    </lineage>
</organism>
<dbReference type="AlphaFoldDB" id="A0A9D1GE45"/>
<gene>
    <name evidence="3" type="ORF">IAD06_03595</name>
</gene>
<feature type="domain" description="tRNA(Ile)-lysidine/2-thiocytidine synthase N-terminal" evidence="2">
    <location>
        <begin position="36"/>
        <end position="217"/>
    </location>
</feature>
<dbReference type="PIRSF" id="PIRSF004976">
    <property type="entry name" value="ATPase_YdaO"/>
    <property type="match status" value="1"/>
</dbReference>
<dbReference type="CDD" id="cd24138">
    <property type="entry name" value="TtcA-like"/>
    <property type="match status" value="1"/>
</dbReference>
<dbReference type="Pfam" id="PF01171">
    <property type="entry name" value="ATP_bind_3"/>
    <property type="match status" value="1"/>
</dbReference>
<sequence length="256" mass="29808">MSTPPLSAHEYLLNHLDRKVKKAIEDYGLIDEGDRILIGLSGGKDSLALVELLGRRSRIFAPKFSLAAAHIRMANIEYKSDSSTLRVHCERFGMEYIERETSFDPSSDRRKTPCFLCSWYRRKALFEIAKERNFNKIALGHHQDDLFETLLMNMTFQGSFATMPPRLSMEKFDMTIIRPLCLIAENELSELARMENYPRQEKNCPYEKDSHRTEIRKILQQLQSLSPQLRGHLWNSMTHIQADYLPRLCKKNKPNS</sequence>
<dbReference type="InterPro" id="IPR035107">
    <property type="entry name" value="tRNA_thiolation_TtcA_Ctu1"/>
</dbReference>
<accession>A0A9D1GE45</accession>
<dbReference type="PANTHER" id="PTHR43686:SF1">
    <property type="entry name" value="AMINOTRAN_5 DOMAIN-CONTAINING PROTEIN"/>
    <property type="match status" value="1"/>
</dbReference>
<evidence type="ECO:0000259" key="2">
    <source>
        <dbReference type="Pfam" id="PF01171"/>
    </source>
</evidence>
<keyword evidence="1" id="KW-0808">Transferase</keyword>
<dbReference type="EMBL" id="DVKT01000025">
    <property type="protein sequence ID" value="HIT39106.1"/>
    <property type="molecule type" value="Genomic_DNA"/>
</dbReference>
<dbReference type="GO" id="GO:0016740">
    <property type="term" value="F:transferase activity"/>
    <property type="evidence" value="ECO:0007669"/>
    <property type="project" value="UniProtKB-KW"/>
</dbReference>
<dbReference type="Gene3D" id="3.40.50.620">
    <property type="entry name" value="HUPs"/>
    <property type="match status" value="1"/>
</dbReference>
<reference evidence="3" key="1">
    <citation type="submission" date="2020-10" db="EMBL/GenBank/DDBJ databases">
        <authorList>
            <person name="Gilroy R."/>
        </authorList>
    </citation>
    <scope>NUCLEOTIDE SEQUENCE</scope>
    <source>
        <strain evidence="3">21143</strain>
    </source>
</reference>
<proteinExistence type="predicted"/>
<dbReference type="GO" id="GO:0008033">
    <property type="term" value="P:tRNA processing"/>
    <property type="evidence" value="ECO:0007669"/>
    <property type="project" value="InterPro"/>
</dbReference>
<evidence type="ECO:0000313" key="3">
    <source>
        <dbReference type="EMBL" id="HIT39106.1"/>
    </source>
</evidence>
<protein>
    <submittedName>
        <fullName evidence="3">tRNA 2-thiocytidine biosynthesis protein TtcA</fullName>
    </submittedName>
</protein>
<evidence type="ECO:0000256" key="1">
    <source>
        <dbReference type="ARBA" id="ARBA00022679"/>
    </source>
</evidence>